<dbReference type="PANTHER" id="PTHR33406:SF12">
    <property type="entry name" value="BLR2997 PROTEIN"/>
    <property type="match status" value="1"/>
</dbReference>
<feature type="transmembrane region" description="Helical" evidence="6">
    <location>
        <begin position="726"/>
        <end position="748"/>
    </location>
</feature>
<evidence type="ECO:0000313" key="8">
    <source>
        <dbReference type="EMBL" id="QOY52884.1"/>
    </source>
</evidence>
<dbReference type="InterPro" id="IPR050545">
    <property type="entry name" value="Mycobact_MmpL"/>
</dbReference>
<dbReference type="EMBL" id="CP054492">
    <property type="protein sequence ID" value="QOY52884.1"/>
    <property type="molecule type" value="Genomic_DNA"/>
</dbReference>
<dbReference type="InterPro" id="IPR001036">
    <property type="entry name" value="Acrflvin-R"/>
</dbReference>
<organism evidence="8 9">
    <name type="scientific">Candidatus Sulfurimonas baltica</name>
    <dbReference type="NCBI Taxonomy" id="2740404"/>
    <lineage>
        <taxon>Bacteria</taxon>
        <taxon>Pseudomonadati</taxon>
        <taxon>Campylobacterota</taxon>
        <taxon>Epsilonproteobacteria</taxon>
        <taxon>Campylobacterales</taxon>
        <taxon>Sulfurimonadaceae</taxon>
        <taxon>Sulfurimonas</taxon>
    </lineage>
</organism>
<feature type="transmembrane region" description="Helical" evidence="6">
    <location>
        <begin position="675"/>
        <end position="693"/>
    </location>
</feature>
<evidence type="ECO:0000256" key="3">
    <source>
        <dbReference type="ARBA" id="ARBA00022692"/>
    </source>
</evidence>
<dbReference type="AlphaFoldDB" id="A0A7S7LWM1"/>
<feature type="domain" description="Membrane transport protein MMPL" evidence="7">
    <location>
        <begin position="216"/>
        <end position="415"/>
    </location>
</feature>
<feature type="transmembrane region" description="Helical" evidence="6">
    <location>
        <begin position="287"/>
        <end position="309"/>
    </location>
</feature>
<dbReference type="SUPFAM" id="SSF82866">
    <property type="entry name" value="Multidrug efflux transporter AcrB transmembrane domain"/>
    <property type="match status" value="2"/>
</dbReference>
<keyword evidence="9" id="KW-1185">Reference proteome</keyword>
<dbReference type="PANTHER" id="PTHR33406">
    <property type="entry name" value="MEMBRANE PROTEIN MJ1562-RELATED"/>
    <property type="match status" value="1"/>
</dbReference>
<feature type="transmembrane region" description="Helical" evidence="6">
    <location>
        <begin position="315"/>
        <end position="335"/>
    </location>
</feature>
<evidence type="ECO:0000313" key="9">
    <source>
        <dbReference type="Proteomes" id="UP000593994"/>
    </source>
</evidence>
<dbReference type="Pfam" id="PF03176">
    <property type="entry name" value="MMPL"/>
    <property type="match status" value="1"/>
</dbReference>
<dbReference type="KEGG" id="sbal:HUE88_04135"/>
<dbReference type="InterPro" id="IPR004869">
    <property type="entry name" value="MMPL_dom"/>
</dbReference>
<proteinExistence type="predicted"/>
<dbReference type="GO" id="GO:0022857">
    <property type="term" value="F:transmembrane transporter activity"/>
    <property type="evidence" value="ECO:0007669"/>
    <property type="project" value="InterPro"/>
</dbReference>
<keyword evidence="2" id="KW-1003">Cell membrane</keyword>
<feature type="transmembrane region" description="Helical" evidence="6">
    <location>
        <begin position="365"/>
        <end position="384"/>
    </location>
</feature>
<feature type="transmembrane region" description="Helical" evidence="6">
    <location>
        <begin position="444"/>
        <end position="461"/>
    </location>
</feature>
<name>A0A7S7LWM1_9BACT</name>
<feature type="transmembrane region" description="Helical" evidence="6">
    <location>
        <begin position="798"/>
        <end position="826"/>
    </location>
</feature>
<feature type="transmembrane region" description="Helical" evidence="6">
    <location>
        <begin position="700"/>
        <end position="720"/>
    </location>
</feature>
<dbReference type="PRINTS" id="PR00702">
    <property type="entry name" value="ACRIFLAVINRP"/>
</dbReference>
<keyword evidence="5 6" id="KW-0472">Membrane</keyword>
<dbReference type="Proteomes" id="UP000593994">
    <property type="component" value="Chromosome"/>
</dbReference>
<reference evidence="8 9" key="1">
    <citation type="submission" date="2020-05" db="EMBL/GenBank/DDBJ databases">
        <title>Sulfurimonas marisnigri, sp. nov., and Sulfurimonas baltica, sp. nov., manganese oxide reducing chemolithoautotrophs of the class Epsilonproteobacteria isolated from the pelagic redoxclines of the Black and Baltic Seas and emended description of the genus Sulfurimonas.</title>
        <authorList>
            <person name="Henkel J.V."/>
            <person name="Laudan C."/>
            <person name="Werner J."/>
            <person name="Neu T."/>
            <person name="Plewe S."/>
            <person name="Sproer C."/>
            <person name="Bunk B."/>
            <person name="Schulz-Vogt H.N."/>
        </authorList>
    </citation>
    <scope>NUCLEOTIDE SEQUENCE [LARGE SCALE GENOMIC DNA]</scope>
    <source>
        <strain evidence="8 9">GD2</strain>
    </source>
</reference>
<protein>
    <submittedName>
        <fullName evidence="8">MMPL family transporter</fullName>
    </submittedName>
</protein>
<evidence type="ECO:0000256" key="6">
    <source>
        <dbReference type="SAM" id="Phobius"/>
    </source>
</evidence>
<evidence type="ECO:0000256" key="4">
    <source>
        <dbReference type="ARBA" id="ARBA00022989"/>
    </source>
</evidence>
<evidence type="ECO:0000256" key="1">
    <source>
        <dbReference type="ARBA" id="ARBA00004651"/>
    </source>
</evidence>
<gene>
    <name evidence="8" type="ORF">HUE88_04135</name>
</gene>
<feature type="transmembrane region" description="Helical" evidence="6">
    <location>
        <begin position="263"/>
        <end position="280"/>
    </location>
</feature>
<sequence>MLTSLYKNYLLKYPKVILLFMAVFVAIMALFAIKLEIDASAETLLLEGDKDLKYSREVSKRFKAPDFLVVTYSVEDDLLSDENINNIKLLSSQIKTLKIVESINSIVNVPLLQSPVRPVKELMKDIPTLESPNMDKALAKQEFLNSAIYKQNLVSEDFKTTALSVNLKRDEKYFNLIDDRDKFIKLKKQKVLTKAENENFKNASQELKNYRDIVREENHQSIVKIRDILTAFESKNKNVKLHLGGVDMIADDMVEFVKYDLKTFGFLIIGLLIVILYILLKKVQWVVIALFICTVSLIVTSGFLGLFGWEITVVSSNYISLQLIMNMSLVVHLIVRYKELNLENSNHTQMELALNTVLSMAKPSFFVVITTIAGFSSLVFSNILPVINFGWMMSVGIVVSLLMTFILFPIVLILFEKYKIQKSNQVEIPFTSKIAHVAYYHKKTVLIITLAIVAFSVTGASKLRVENSFIDYFKKDTQIYKGMVVIDQNLGGTTPLDVILTFKESSDEVKSVSINTKDSDIELDEFAGEFAESEEDKEQYWFTQSKMQKIREVHNYLDALEPIGKVLSLSTMGEVIKTLNDGKEADGVTLALLYKELPEKYKKIILSPYIDIENNQVRISTRIIDSMPNLQRDELIKKIDKDLNTMLNPKYEEHKVSNLLVMYNNMLQSLFESQIKTIGIVVVILFFMFLMLFKSLKIATIAIIANTIPVSVIFGFMGWMDIPLDMMTITIAAISIGIAVDDTIHYIYRYSLEYRETSNAKLSMFNSHASIGTAMFYTTTIIMTGFSILVLSNFIPTIYFGLLTMLAMFMAIVADLMLLPVLLLLFGI</sequence>
<evidence type="ECO:0000256" key="2">
    <source>
        <dbReference type="ARBA" id="ARBA00022475"/>
    </source>
</evidence>
<dbReference type="Gene3D" id="1.20.1640.10">
    <property type="entry name" value="Multidrug efflux transporter AcrB transmembrane domain"/>
    <property type="match status" value="2"/>
</dbReference>
<feature type="transmembrane region" description="Helical" evidence="6">
    <location>
        <begin position="769"/>
        <end position="792"/>
    </location>
</feature>
<feature type="transmembrane region" description="Helical" evidence="6">
    <location>
        <begin position="16"/>
        <end position="33"/>
    </location>
</feature>
<accession>A0A7S7LWM1</accession>
<keyword evidence="4 6" id="KW-1133">Transmembrane helix</keyword>
<feature type="transmembrane region" description="Helical" evidence="6">
    <location>
        <begin position="390"/>
        <end position="415"/>
    </location>
</feature>
<comment type="subcellular location">
    <subcellularLocation>
        <location evidence="1">Cell membrane</location>
        <topology evidence="1">Multi-pass membrane protein</topology>
    </subcellularLocation>
</comment>
<evidence type="ECO:0000256" key="5">
    <source>
        <dbReference type="ARBA" id="ARBA00023136"/>
    </source>
</evidence>
<keyword evidence="3 6" id="KW-0812">Transmembrane</keyword>
<dbReference type="RefSeq" id="WP_194371365.1">
    <property type="nucleotide sequence ID" value="NZ_CP054492.1"/>
</dbReference>
<evidence type="ECO:0000259" key="7">
    <source>
        <dbReference type="Pfam" id="PF03176"/>
    </source>
</evidence>
<dbReference type="GO" id="GO:0005886">
    <property type="term" value="C:plasma membrane"/>
    <property type="evidence" value="ECO:0007669"/>
    <property type="project" value="UniProtKB-SubCell"/>
</dbReference>